<dbReference type="CDD" id="cd00104">
    <property type="entry name" value="KAZAL_FS"/>
    <property type="match status" value="1"/>
</dbReference>
<dbReference type="Pfam" id="PF07679">
    <property type="entry name" value="I-set"/>
    <property type="match status" value="1"/>
</dbReference>
<feature type="domain" description="Ig-like" evidence="7">
    <location>
        <begin position="150"/>
        <end position="247"/>
    </location>
</feature>
<comment type="caution">
    <text evidence="10">The sequence shown here is derived from an EMBL/GenBank/DDBJ whole genome shotgun (WGS) entry which is preliminary data.</text>
</comment>
<dbReference type="EMBL" id="JAAWVQ010168243">
    <property type="protein sequence ID" value="MBN3287698.1"/>
    <property type="molecule type" value="Genomic_DNA"/>
</dbReference>
<dbReference type="InterPro" id="IPR013098">
    <property type="entry name" value="Ig_I-set"/>
</dbReference>
<evidence type="ECO:0000256" key="4">
    <source>
        <dbReference type="ARBA" id="ARBA00023157"/>
    </source>
</evidence>
<dbReference type="SUPFAM" id="SSF57184">
    <property type="entry name" value="Growth factor receptor domain"/>
    <property type="match status" value="1"/>
</dbReference>
<feature type="domain" description="Kazal-like" evidence="9">
    <location>
        <begin position="88"/>
        <end position="148"/>
    </location>
</feature>
<dbReference type="SUPFAM" id="SSF48726">
    <property type="entry name" value="Immunoglobulin"/>
    <property type="match status" value="1"/>
</dbReference>
<dbReference type="InterPro" id="IPR007110">
    <property type="entry name" value="Ig-like_dom"/>
</dbReference>
<dbReference type="InterPro" id="IPR002350">
    <property type="entry name" value="Kazal_dom"/>
</dbReference>
<dbReference type="Proteomes" id="UP001166093">
    <property type="component" value="Unassembled WGS sequence"/>
</dbReference>
<keyword evidence="4" id="KW-1015">Disulfide bond</keyword>
<dbReference type="PANTHER" id="PTHR14186">
    <property type="entry name" value="INSULIN-LIKE GROWTH FACTOR BINDING PROTEIN-RELATED"/>
    <property type="match status" value="1"/>
</dbReference>
<keyword evidence="11" id="KW-1185">Reference proteome</keyword>
<dbReference type="InterPro" id="IPR003599">
    <property type="entry name" value="Ig_sub"/>
</dbReference>
<feature type="chain" id="PRO_5046035834" evidence="6">
    <location>
        <begin position="19"/>
        <end position="471"/>
    </location>
</feature>
<dbReference type="SMART" id="SM00121">
    <property type="entry name" value="IB"/>
    <property type="match status" value="1"/>
</dbReference>
<keyword evidence="5" id="KW-0393">Immunoglobulin domain</keyword>
<evidence type="ECO:0000256" key="5">
    <source>
        <dbReference type="ARBA" id="ARBA00023319"/>
    </source>
</evidence>
<dbReference type="Gene3D" id="3.30.60.30">
    <property type="match status" value="1"/>
</dbReference>
<organism evidence="10 11">
    <name type="scientific">Polyodon spathula</name>
    <name type="common">North American paddlefish</name>
    <name type="synonym">Squalus spathula</name>
    <dbReference type="NCBI Taxonomy" id="7913"/>
    <lineage>
        <taxon>Eukaryota</taxon>
        <taxon>Metazoa</taxon>
        <taxon>Chordata</taxon>
        <taxon>Craniata</taxon>
        <taxon>Vertebrata</taxon>
        <taxon>Euteleostomi</taxon>
        <taxon>Actinopterygii</taxon>
        <taxon>Chondrostei</taxon>
        <taxon>Acipenseriformes</taxon>
        <taxon>Polyodontidae</taxon>
        <taxon>Polyodon</taxon>
    </lineage>
</organism>
<protein>
    <submittedName>
        <fullName evidence="10">KAZD1 protein</fullName>
    </submittedName>
</protein>
<gene>
    <name evidence="10" type="primary">Kazald1_2</name>
    <name evidence="10" type="ORF">GTO93_0007389</name>
</gene>
<dbReference type="Pfam" id="PF00219">
    <property type="entry name" value="IGFBP"/>
    <property type="match status" value="1"/>
</dbReference>
<evidence type="ECO:0000313" key="10">
    <source>
        <dbReference type="EMBL" id="MBN3287698.1"/>
    </source>
</evidence>
<dbReference type="Gene3D" id="4.10.40.20">
    <property type="match status" value="1"/>
</dbReference>
<dbReference type="InterPro" id="IPR036179">
    <property type="entry name" value="Ig-like_dom_sf"/>
</dbReference>
<evidence type="ECO:0000259" key="9">
    <source>
        <dbReference type="PROSITE" id="PS51465"/>
    </source>
</evidence>
<evidence type="ECO:0000313" key="11">
    <source>
        <dbReference type="Proteomes" id="UP001166093"/>
    </source>
</evidence>
<comment type="subcellular location">
    <subcellularLocation>
        <location evidence="1">Secreted</location>
    </subcellularLocation>
</comment>
<sequence length="471" mass="50243">MSLILTLTLLLSVPLAHGAPRFYHRGWLRLLKEGDSCGECRLDLCPAAPSNCPAGVVLDECGCCKECGNVEGQICDPDGKQRFYGRCGEGLECGKDSSRTPEPQCMCLSRETVCGSDGRTYENECRLREASNGGVANLSLKQRGPCSTVPLISRAPRDLQNYTGNDIVFGCEVSAYPMAHVGWRKKGKETFLPGDDAHISVQVRGGPQRYGITGWLQIQGVKKSDEGVYTCYTRNAYGEAYASASLRVIDQVRGYHSNSLIVVNLHGDQAASSGTASSVPGSVKSRPIGGLTSGPFVSDAGYLSLSISFHVPVFRDHLPPRGGSPSHNPHMCFRLLGLSPLGRAGIAALSNNGQMNYSASAVGSLSSALFTRDHSGHLEPIHHFSSSVLLEQEVVSDGTSWGQRDRTDSHRRPAGGARVKHFSIVCPSVPTARELPSALPQRAHLCASLSAVAETELCGGVIFGNLAYPAG</sequence>
<dbReference type="PROSITE" id="PS51323">
    <property type="entry name" value="IGFBP_N_2"/>
    <property type="match status" value="1"/>
</dbReference>
<name>A0ABS2YP60_POLSP</name>
<evidence type="ECO:0000256" key="3">
    <source>
        <dbReference type="ARBA" id="ARBA00022729"/>
    </source>
</evidence>
<dbReference type="InterPro" id="IPR009030">
    <property type="entry name" value="Growth_fac_rcpt_cys_sf"/>
</dbReference>
<dbReference type="InterPro" id="IPR003598">
    <property type="entry name" value="Ig_sub2"/>
</dbReference>
<dbReference type="InterPro" id="IPR013783">
    <property type="entry name" value="Ig-like_fold"/>
</dbReference>
<dbReference type="InterPro" id="IPR036058">
    <property type="entry name" value="Kazal_dom_sf"/>
</dbReference>
<feature type="signal peptide" evidence="6">
    <location>
        <begin position="1"/>
        <end position="18"/>
    </location>
</feature>
<dbReference type="PROSITE" id="PS51465">
    <property type="entry name" value="KAZAL_2"/>
    <property type="match status" value="1"/>
</dbReference>
<evidence type="ECO:0000256" key="1">
    <source>
        <dbReference type="ARBA" id="ARBA00004613"/>
    </source>
</evidence>
<dbReference type="InterPro" id="IPR011390">
    <property type="entry name" value="IGFBP_rP_mac25"/>
</dbReference>
<evidence type="ECO:0000259" key="7">
    <source>
        <dbReference type="PROSITE" id="PS50835"/>
    </source>
</evidence>
<reference evidence="10" key="1">
    <citation type="journal article" date="2021" name="Cell">
        <title>Tracing the genetic footprints of vertebrate landing in non-teleost ray-finned fishes.</title>
        <authorList>
            <person name="Bi X."/>
            <person name="Wang K."/>
            <person name="Yang L."/>
            <person name="Pan H."/>
            <person name="Jiang H."/>
            <person name="Wei Q."/>
            <person name="Fang M."/>
            <person name="Yu H."/>
            <person name="Zhu C."/>
            <person name="Cai Y."/>
            <person name="He Y."/>
            <person name="Gan X."/>
            <person name="Zeng H."/>
            <person name="Yu D."/>
            <person name="Zhu Y."/>
            <person name="Jiang H."/>
            <person name="Qiu Q."/>
            <person name="Yang H."/>
            <person name="Zhang Y.E."/>
            <person name="Wang W."/>
            <person name="Zhu M."/>
            <person name="He S."/>
            <person name="Zhang G."/>
        </authorList>
    </citation>
    <scope>NUCLEOTIDE SEQUENCE</scope>
    <source>
        <strain evidence="10">Pddl_001</strain>
    </source>
</reference>
<dbReference type="Pfam" id="PF07648">
    <property type="entry name" value="Kazal_2"/>
    <property type="match status" value="1"/>
</dbReference>
<evidence type="ECO:0000256" key="6">
    <source>
        <dbReference type="SAM" id="SignalP"/>
    </source>
</evidence>
<dbReference type="Gene3D" id="2.60.40.10">
    <property type="entry name" value="Immunoglobulins"/>
    <property type="match status" value="1"/>
</dbReference>
<keyword evidence="3 6" id="KW-0732">Signal</keyword>
<evidence type="ECO:0000259" key="8">
    <source>
        <dbReference type="PROSITE" id="PS51323"/>
    </source>
</evidence>
<dbReference type="SMART" id="SM00408">
    <property type="entry name" value="IGc2"/>
    <property type="match status" value="1"/>
</dbReference>
<dbReference type="InterPro" id="IPR000867">
    <property type="entry name" value="IGFBP-like"/>
</dbReference>
<accession>A0ABS2YP60</accession>
<dbReference type="SMART" id="SM00280">
    <property type="entry name" value="KAZAL"/>
    <property type="match status" value="1"/>
</dbReference>
<evidence type="ECO:0000256" key="2">
    <source>
        <dbReference type="ARBA" id="ARBA00022525"/>
    </source>
</evidence>
<feature type="non-terminal residue" evidence="10">
    <location>
        <position position="1"/>
    </location>
</feature>
<feature type="domain" description="IGFBP N-terminal" evidence="8">
    <location>
        <begin position="33"/>
        <end position="108"/>
    </location>
</feature>
<dbReference type="PANTHER" id="PTHR14186:SF14">
    <property type="entry name" value="KAZAL-TYPE SERINE PROTEASE INHIBITOR DOMAIN-CONTAINING PROTEIN 1"/>
    <property type="match status" value="1"/>
</dbReference>
<dbReference type="PROSITE" id="PS50835">
    <property type="entry name" value="IG_LIKE"/>
    <property type="match status" value="1"/>
</dbReference>
<proteinExistence type="predicted"/>
<dbReference type="SUPFAM" id="SSF100895">
    <property type="entry name" value="Kazal-type serine protease inhibitors"/>
    <property type="match status" value="1"/>
</dbReference>
<keyword evidence="2" id="KW-0964">Secreted</keyword>
<feature type="non-terminal residue" evidence="10">
    <location>
        <position position="471"/>
    </location>
</feature>
<dbReference type="SMART" id="SM00409">
    <property type="entry name" value="IG"/>
    <property type="match status" value="1"/>
</dbReference>